<evidence type="ECO:0000313" key="11">
    <source>
        <dbReference type="Proteomes" id="UP000823937"/>
    </source>
</evidence>
<dbReference type="AlphaFoldDB" id="A0A9D1PP43"/>
<feature type="domain" description="MobA-like NTP transferase" evidence="9">
    <location>
        <begin position="8"/>
        <end position="161"/>
    </location>
</feature>
<evidence type="ECO:0000256" key="7">
    <source>
        <dbReference type="ARBA" id="ARBA00023150"/>
    </source>
</evidence>
<keyword evidence="2 8" id="KW-0808">Transferase</keyword>
<evidence type="ECO:0000256" key="1">
    <source>
        <dbReference type="ARBA" id="ARBA00022490"/>
    </source>
</evidence>
<name>A0A9D1PP43_9BACI</name>
<comment type="caution">
    <text evidence="10">The sequence shown here is derived from an EMBL/GenBank/DDBJ whole genome shotgun (WGS) entry which is preliminary data.</text>
</comment>
<evidence type="ECO:0000256" key="2">
    <source>
        <dbReference type="ARBA" id="ARBA00022679"/>
    </source>
</evidence>
<dbReference type="InterPro" id="IPR029044">
    <property type="entry name" value="Nucleotide-diphossugar_trans"/>
</dbReference>
<feature type="binding site" evidence="8">
    <location>
        <position position="23"/>
    </location>
    <ligand>
        <name>GTP</name>
        <dbReference type="ChEBI" id="CHEBI:37565"/>
    </ligand>
</feature>
<comment type="subcellular location">
    <subcellularLocation>
        <location evidence="8">Cytoplasm</location>
    </subcellularLocation>
</comment>
<dbReference type="InterPro" id="IPR013482">
    <property type="entry name" value="Molybde_CF_guanTrfase"/>
</dbReference>
<keyword evidence="7 8" id="KW-0501">Molybdenum cofactor biosynthesis</keyword>
<feature type="binding site" evidence="8">
    <location>
        <position position="100"/>
    </location>
    <ligand>
        <name>Mg(2+)</name>
        <dbReference type="ChEBI" id="CHEBI:18420"/>
    </ligand>
</feature>
<comment type="catalytic activity">
    <reaction evidence="8">
        <text>Mo-molybdopterin + GTP + H(+) = Mo-molybdopterin guanine dinucleotide + diphosphate</text>
        <dbReference type="Rhea" id="RHEA:34243"/>
        <dbReference type="ChEBI" id="CHEBI:15378"/>
        <dbReference type="ChEBI" id="CHEBI:33019"/>
        <dbReference type="ChEBI" id="CHEBI:37565"/>
        <dbReference type="ChEBI" id="CHEBI:71302"/>
        <dbReference type="ChEBI" id="CHEBI:71310"/>
        <dbReference type="EC" id="2.7.7.77"/>
    </reaction>
</comment>
<reference evidence="10" key="2">
    <citation type="submission" date="2021-04" db="EMBL/GenBank/DDBJ databases">
        <authorList>
            <person name="Gilroy R."/>
        </authorList>
    </citation>
    <scope>NUCLEOTIDE SEQUENCE</scope>
    <source>
        <strain evidence="10">CHK169-2315</strain>
    </source>
</reference>
<comment type="caution">
    <text evidence="8">Lacks conserved residue(s) required for the propagation of feature annotation.</text>
</comment>
<feature type="binding site" evidence="8">
    <location>
        <begin position="11"/>
        <end position="13"/>
    </location>
    <ligand>
        <name>GTP</name>
        <dbReference type="ChEBI" id="CHEBI:37565"/>
    </ligand>
</feature>
<accession>A0A9D1PP43</accession>
<keyword evidence="3 8" id="KW-0479">Metal-binding</keyword>
<gene>
    <name evidence="8" type="primary">mobA</name>
    <name evidence="10" type="ORF">H9895_10900</name>
</gene>
<sequence length="197" mass="22632">MAQERVIGILLAGGLSSRYGEPKAFATWKNKKFYIWSYNILHDLCDEVIVVTREDLQALFPKNIVTITDVEPFVGCGPLAGIYSAMETVEGTQYVVLPCDMPLMEKDVIKKLIEKHKKGVTVVKTEHYIQALVSIWDKSMKQLIYEALIQKQYKIKAVLKEPYVHMVEGKSLTDEAHIFSNINTKEEERRLEAWNRL</sequence>
<dbReference type="PANTHER" id="PTHR19136:SF81">
    <property type="entry name" value="MOLYBDENUM COFACTOR GUANYLYLTRANSFERASE"/>
    <property type="match status" value="1"/>
</dbReference>
<evidence type="ECO:0000256" key="3">
    <source>
        <dbReference type="ARBA" id="ARBA00022723"/>
    </source>
</evidence>
<proteinExistence type="inferred from homology"/>
<dbReference type="PANTHER" id="PTHR19136">
    <property type="entry name" value="MOLYBDENUM COFACTOR GUANYLYLTRANSFERASE"/>
    <property type="match status" value="1"/>
</dbReference>
<dbReference type="GO" id="GO:0006777">
    <property type="term" value="P:Mo-molybdopterin cofactor biosynthetic process"/>
    <property type="evidence" value="ECO:0007669"/>
    <property type="project" value="UniProtKB-KW"/>
</dbReference>
<dbReference type="HAMAP" id="MF_00316">
    <property type="entry name" value="MobA"/>
    <property type="match status" value="1"/>
</dbReference>
<evidence type="ECO:0000256" key="6">
    <source>
        <dbReference type="ARBA" id="ARBA00023134"/>
    </source>
</evidence>
<dbReference type="Gene3D" id="3.90.550.10">
    <property type="entry name" value="Spore Coat Polysaccharide Biosynthesis Protein SpsA, Chain A"/>
    <property type="match status" value="1"/>
</dbReference>
<keyword evidence="6 8" id="KW-0342">GTP-binding</keyword>
<evidence type="ECO:0000256" key="4">
    <source>
        <dbReference type="ARBA" id="ARBA00022741"/>
    </source>
</evidence>
<keyword evidence="1 8" id="KW-0963">Cytoplasm</keyword>
<keyword evidence="4 8" id="KW-0547">Nucleotide-binding</keyword>
<comment type="cofactor">
    <cofactor evidence="8">
        <name>Mg(2+)</name>
        <dbReference type="ChEBI" id="CHEBI:18420"/>
    </cofactor>
</comment>
<evidence type="ECO:0000259" key="9">
    <source>
        <dbReference type="Pfam" id="PF12804"/>
    </source>
</evidence>
<keyword evidence="5 8" id="KW-0460">Magnesium</keyword>
<comment type="function">
    <text evidence="8">Transfers a GMP moiety from GTP to Mo-molybdopterin (Mo-MPT) cofactor (Moco or molybdenum cofactor) to form Mo-molybdopterin guanine dinucleotide (Mo-MGD) cofactor.</text>
</comment>
<dbReference type="Pfam" id="PF12804">
    <property type="entry name" value="NTP_transf_3"/>
    <property type="match status" value="1"/>
</dbReference>
<protein>
    <recommendedName>
        <fullName evidence="8">Probable molybdenum cofactor guanylyltransferase</fullName>
        <shortName evidence="8">MoCo guanylyltransferase</shortName>
        <ecNumber evidence="8">2.7.7.77</ecNumber>
    </recommendedName>
    <alternativeName>
        <fullName evidence="8">GTP:molybdopterin guanylyltransferase</fullName>
    </alternativeName>
    <alternativeName>
        <fullName evidence="8">Mo-MPT guanylyltransferase</fullName>
    </alternativeName>
    <alternativeName>
        <fullName evidence="8">Molybdopterin guanylyltransferase</fullName>
    </alternativeName>
    <alternativeName>
        <fullName evidence="8">Molybdopterin-guanine dinucleotide synthase</fullName>
        <shortName evidence="8">MGD synthase</shortName>
    </alternativeName>
</protein>
<feature type="binding site" evidence="8">
    <location>
        <position position="69"/>
    </location>
    <ligand>
        <name>GTP</name>
        <dbReference type="ChEBI" id="CHEBI:37565"/>
    </ligand>
</feature>
<keyword evidence="10" id="KW-0548">Nucleotidyltransferase</keyword>
<dbReference type="InterPro" id="IPR025877">
    <property type="entry name" value="MobA-like_NTP_Trfase"/>
</dbReference>
<feature type="binding site" evidence="8">
    <location>
        <position position="100"/>
    </location>
    <ligand>
        <name>GTP</name>
        <dbReference type="ChEBI" id="CHEBI:37565"/>
    </ligand>
</feature>
<dbReference type="CDD" id="cd02503">
    <property type="entry name" value="MobA"/>
    <property type="match status" value="1"/>
</dbReference>
<dbReference type="EMBL" id="DXHX01000158">
    <property type="protein sequence ID" value="HIV75572.1"/>
    <property type="molecule type" value="Genomic_DNA"/>
</dbReference>
<dbReference type="EC" id="2.7.7.77" evidence="8"/>
<evidence type="ECO:0000256" key="5">
    <source>
        <dbReference type="ARBA" id="ARBA00022842"/>
    </source>
</evidence>
<dbReference type="GO" id="GO:0005737">
    <property type="term" value="C:cytoplasm"/>
    <property type="evidence" value="ECO:0007669"/>
    <property type="project" value="UniProtKB-SubCell"/>
</dbReference>
<evidence type="ECO:0000256" key="8">
    <source>
        <dbReference type="HAMAP-Rule" id="MF_00316"/>
    </source>
</evidence>
<evidence type="ECO:0000313" key="10">
    <source>
        <dbReference type="EMBL" id="HIV75572.1"/>
    </source>
</evidence>
<reference evidence="10" key="1">
    <citation type="journal article" date="2021" name="PeerJ">
        <title>Extensive microbial diversity within the chicken gut microbiome revealed by metagenomics and culture.</title>
        <authorList>
            <person name="Gilroy R."/>
            <person name="Ravi A."/>
            <person name="Getino M."/>
            <person name="Pursley I."/>
            <person name="Horton D.L."/>
            <person name="Alikhan N.F."/>
            <person name="Baker D."/>
            <person name="Gharbi K."/>
            <person name="Hall N."/>
            <person name="Watson M."/>
            <person name="Adriaenssens E.M."/>
            <person name="Foster-Nyarko E."/>
            <person name="Jarju S."/>
            <person name="Secka A."/>
            <person name="Antonio M."/>
            <person name="Oren A."/>
            <person name="Chaudhuri R.R."/>
            <person name="La Ragione R."/>
            <person name="Hildebrand F."/>
            <person name="Pallen M.J."/>
        </authorList>
    </citation>
    <scope>NUCLEOTIDE SEQUENCE</scope>
    <source>
        <strain evidence="10">CHK169-2315</strain>
    </source>
</reference>
<dbReference type="GO" id="GO:0061603">
    <property type="term" value="F:molybdenum cofactor guanylyltransferase activity"/>
    <property type="evidence" value="ECO:0007669"/>
    <property type="project" value="UniProtKB-EC"/>
</dbReference>
<dbReference type="SUPFAM" id="SSF53448">
    <property type="entry name" value="Nucleotide-diphospho-sugar transferases"/>
    <property type="match status" value="1"/>
</dbReference>
<comment type="domain">
    <text evidence="8">The N-terminal domain determines nucleotide recognition and specific binding, while the C-terminal domain determines the specific binding to the target protein.</text>
</comment>
<dbReference type="GO" id="GO:0046872">
    <property type="term" value="F:metal ion binding"/>
    <property type="evidence" value="ECO:0007669"/>
    <property type="project" value="UniProtKB-KW"/>
</dbReference>
<comment type="similarity">
    <text evidence="8">Belongs to the MobA family.</text>
</comment>
<dbReference type="GO" id="GO:0005525">
    <property type="term" value="F:GTP binding"/>
    <property type="evidence" value="ECO:0007669"/>
    <property type="project" value="UniProtKB-UniRule"/>
</dbReference>
<organism evidence="10 11">
    <name type="scientific">Candidatus Pseudogracilibacillus intestinigallinarum</name>
    <dbReference type="NCBI Taxonomy" id="2838742"/>
    <lineage>
        <taxon>Bacteria</taxon>
        <taxon>Bacillati</taxon>
        <taxon>Bacillota</taxon>
        <taxon>Bacilli</taxon>
        <taxon>Bacillales</taxon>
        <taxon>Bacillaceae</taxon>
        <taxon>Pseudogracilibacillus</taxon>
    </lineage>
</organism>
<dbReference type="Proteomes" id="UP000823937">
    <property type="component" value="Unassembled WGS sequence"/>
</dbReference>